<dbReference type="GO" id="GO:0055129">
    <property type="term" value="P:L-proline biosynthetic process"/>
    <property type="evidence" value="ECO:0007669"/>
    <property type="project" value="UniProtKB-UniRule"/>
</dbReference>
<dbReference type="InterPro" id="IPR029036">
    <property type="entry name" value="P5CR_dimer"/>
</dbReference>
<dbReference type="UniPathway" id="UPA00098">
    <property type="reaction ID" value="UER00361"/>
</dbReference>
<accession>A0A073JQ69</accession>
<keyword evidence="3 5" id="KW-0521">NADP</keyword>
<comment type="pathway">
    <text evidence="5">Amino-acid biosynthesis; L-proline biosynthesis; L-proline from L-glutamate 5-semialdehyde: step 1/1.</text>
</comment>
<dbReference type="Gene3D" id="1.10.3730.10">
    <property type="entry name" value="ProC C-terminal domain-like"/>
    <property type="match status" value="1"/>
</dbReference>
<dbReference type="GO" id="GO:0004735">
    <property type="term" value="F:pyrroline-5-carboxylate reductase activity"/>
    <property type="evidence" value="ECO:0007669"/>
    <property type="project" value="UniProtKB-UniRule"/>
</dbReference>
<evidence type="ECO:0000313" key="8">
    <source>
        <dbReference type="EMBL" id="KEK15679.1"/>
    </source>
</evidence>
<reference evidence="9 12" key="4">
    <citation type="submission" date="2017-09" db="EMBL/GenBank/DDBJ databases">
        <title>Tripartite evolution among Lactobacillus johnsonii, Lactobacillus taiwanensis, Lactobacillus reuteri and their rodent host.</title>
        <authorList>
            <person name="Wang T."/>
            <person name="Knowles S."/>
            <person name="Cheng C."/>
        </authorList>
    </citation>
    <scope>NUCLEOTIDE SEQUENCE [LARGE SCALE GENOMIC DNA]</scope>
    <source>
        <strain evidence="9 12">103v</strain>
    </source>
</reference>
<evidence type="ECO:0000313" key="12">
    <source>
        <dbReference type="Proteomes" id="UP000216122"/>
    </source>
</evidence>
<dbReference type="SUPFAM" id="SSF48179">
    <property type="entry name" value="6-phosphogluconate dehydrogenase C-terminal domain-like"/>
    <property type="match status" value="1"/>
</dbReference>
<comment type="caution">
    <text evidence="8">The sequence shown here is derived from an EMBL/GenBank/DDBJ whole genome shotgun (WGS) entry which is preliminary data.</text>
</comment>
<feature type="domain" description="Pyrroline-5-carboxylate reductase catalytic N-terminal" evidence="6">
    <location>
        <begin position="8"/>
        <end position="100"/>
    </location>
</feature>
<dbReference type="PANTHER" id="PTHR11645">
    <property type="entry name" value="PYRROLINE-5-CARBOXYLATE REDUCTASE"/>
    <property type="match status" value="1"/>
</dbReference>
<keyword evidence="5" id="KW-0963">Cytoplasm</keyword>
<reference evidence="10 13" key="5">
    <citation type="journal article" date="2018" name="J Appl Environ Microbiol">
        <title>The gut symbionts Lactobacillus reuteri R2lc and 2010 encode a polyketide synthase cluster that activates the mammalian aryl-hydrocarbon receptor.</title>
        <authorList>
            <person name="Ozcam M."/>
            <person name="Roos S."/>
            <person name="Van Pijkeren J.P."/>
        </authorList>
    </citation>
    <scope>NUCLEOTIDE SEQUENCE [LARGE SCALE GENOMIC DNA]</scope>
    <source>
        <strain evidence="10 13">R2lc</strain>
    </source>
</reference>
<dbReference type="EMBL" id="JOSX01000013">
    <property type="protein sequence ID" value="KEK15679.1"/>
    <property type="molecule type" value="Genomic_DNA"/>
</dbReference>
<dbReference type="AlphaFoldDB" id="A0A073JQ69"/>
<dbReference type="InterPro" id="IPR008927">
    <property type="entry name" value="6-PGluconate_DH-like_C_sf"/>
</dbReference>
<proteinExistence type="inferred from homology"/>
<feature type="domain" description="Pyrroline-5-carboxylate reductase dimerisation" evidence="7">
    <location>
        <begin position="159"/>
        <end position="263"/>
    </location>
</feature>
<dbReference type="InterPro" id="IPR036291">
    <property type="entry name" value="NAD(P)-bd_dom_sf"/>
</dbReference>
<dbReference type="InterPro" id="IPR000304">
    <property type="entry name" value="Pyrroline-COOH_reductase"/>
</dbReference>
<evidence type="ECO:0000313" key="9">
    <source>
        <dbReference type="EMBL" id="OYT00094.1"/>
    </source>
</evidence>
<dbReference type="Gene3D" id="3.40.50.720">
    <property type="entry name" value="NAD(P)-binding Rossmann-like Domain"/>
    <property type="match status" value="1"/>
</dbReference>
<dbReference type="EMBL" id="PTLS01000027">
    <property type="protein sequence ID" value="RMX25664.1"/>
    <property type="molecule type" value="Genomic_DNA"/>
</dbReference>
<dbReference type="SUPFAM" id="SSF51735">
    <property type="entry name" value="NAD(P)-binding Rossmann-fold domains"/>
    <property type="match status" value="1"/>
</dbReference>
<comment type="function">
    <text evidence="5">Catalyzes the reduction of 1-pyrroline-5-carboxylate (PCA) to L-proline.</text>
</comment>
<keyword evidence="5" id="KW-0028">Amino-acid biosynthesis</keyword>
<evidence type="ECO:0000259" key="7">
    <source>
        <dbReference type="Pfam" id="PF14748"/>
    </source>
</evidence>
<evidence type="ECO:0000256" key="2">
    <source>
        <dbReference type="ARBA" id="ARBA00022650"/>
    </source>
</evidence>
<reference evidence="8 11" key="1">
    <citation type="submission" date="2014-06" db="EMBL/GenBank/DDBJ databases">
        <title>Genetic determinant of reutericyclin biosynthesis of Lactobacillus reuteri.</title>
        <authorList>
            <person name="Lin X."/>
            <person name="Duar R."/>
            <person name="Walter J."/>
            <person name="Gaenzle M."/>
        </authorList>
    </citation>
    <scope>NUCLEOTIDE SEQUENCE [LARGE SCALE GENOMIC DNA]</scope>
    <source>
        <strain evidence="8 11">LTH2584</strain>
    </source>
</reference>
<dbReference type="Pfam" id="PF14748">
    <property type="entry name" value="P5CR_dimer"/>
    <property type="match status" value="1"/>
</dbReference>
<evidence type="ECO:0000313" key="13">
    <source>
        <dbReference type="Proteomes" id="UP000276940"/>
    </source>
</evidence>
<dbReference type="EMBL" id="NGQC01000099">
    <property type="protein sequence ID" value="OYT00094.1"/>
    <property type="molecule type" value="Genomic_DNA"/>
</dbReference>
<evidence type="ECO:0000256" key="3">
    <source>
        <dbReference type="ARBA" id="ARBA00022857"/>
    </source>
</evidence>
<keyword evidence="2 5" id="KW-0641">Proline biosynthesis</keyword>
<reference evidence="9" key="2">
    <citation type="submission" date="2017-05" db="EMBL/GenBank/DDBJ databases">
        <authorList>
            <person name="Song R."/>
            <person name="Chenine A.L."/>
            <person name="Ruprecht R.M."/>
        </authorList>
    </citation>
    <scope>NUCLEOTIDE SEQUENCE [LARGE SCALE GENOMIC DNA]</scope>
    <source>
        <strain evidence="9">103v</strain>
    </source>
</reference>
<dbReference type="Proteomes" id="UP000276940">
    <property type="component" value="Unassembled WGS sequence"/>
</dbReference>
<protein>
    <recommendedName>
        <fullName evidence="5">Pyrroline-5-carboxylate reductase</fullName>
        <shortName evidence="5">P5C reductase</shortName>
        <shortName evidence="5">P5CR</shortName>
        <ecNumber evidence="5">1.5.1.2</ecNumber>
    </recommendedName>
    <alternativeName>
        <fullName evidence="5">PCA reductase</fullName>
    </alternativeName>
</protein>
<dbReference type="HAMAP" id="MF_01925">
    <property type="entry name" value="P5C_reductase"/>
    <property type="match status" value="1"/>
</dbReference>
<comment type="catalytic activity">
    <reaction evidence="5">
        <text>L-proline + NADP(+) = (S)-1-pyrroline-5-carboxylate + NADPH + 2 H(+)</text>
        <dbReference type="Rhea" id="RHEA:14109"/>
        <dbReference type="ChEBI" id="CHEBI:15378"/>
        <dbReference type="ChEBI" id="CHEBI:17388"/>
        <dbReference type="ChEBI" id="CHEBI:57783"/>
        <dbReference type="ChEBI" id="CHEBI:58349"/>
        <dbReference type="ChEBI" id="CHEBI:60039"/>
        <dbReference type="EC" id="1.5.1.2"/>
    </reaction>
</comment>
<evidence type="ECO:0000313" key="10">
    <source>
        <dbReference type="EMBL" id="RMX25664.1"/>
    </source>
</evidence>
<reference evidence="12" key="3">
    <citation type="submission" date="2017-05" db="EMBL/GenBank/DDBJ databases">
        <authorList>
            <person name="Lin X.B."/>
            <person name="Stothard P."/>
            <person name="Tasseva G."/>
            <person name="Walter J."/>
        </authorList>
    </citation>
    <scope>NUCLEOTIDE SEQUENCE [LARGE SCALE GENOMIC DNA]</scope>
    <source>
        <strain evidence="12">103v</strain>
    </source>
</reference>
<dbReference type="PIRSF" id="PIRSF000193">
    <property type="entry name" value="Pyrrol-5-carb_rd"/>
    <property type="match status" value="1"/>
</dbReference>
<dbReference type="InterPro" id="IPR028939">
    <property type="entry name" value="P5C_Rdtase_cat_N"/>
</dbReference>
<dbReference type="GO" id="GO:0005737">
    <property type="term" value="C:cytoplasm"/>
    <property type="evidence" value="ECO:0007669"/>
    <property type="project" value="UniProtKB-SubCell"/>
</dbReference>
<comment type="similarity">
    <text evidence="1 5">Belongs to the pyrroline-5-carboxylate reductase family.</text>
</comment>
<organism evidence="8 11">
    <name type="scientific">Limosilactobacillus reuteri</name>
    <name type="common">Lactobacillus reuteri</name>
    <dbReference type="NCBI Taxonomy" id="1598"/>
    <lineage>
        <taxon>Bacteria</taxon>
        <taxon>Bacillati</taxon>
        <taxon>Bacillota</taxon>
        <taxon>Bacilli</taxon>
        <taxon>Lactobacillales</taxon>
        <taxon>Lactobacillaceae</taxon>
        <taxon>Limosilactobacillus</taxon>
    </lineage>
</organism>
<dbReference type="Proteomes" id="UP000027731">
    <property type="component" value="Unassembled WGS sequence"/>
</dbReference>
<dbReference type="PANTHER" id="PTHR11645:SF0">
    <property type="entry name" value="PYRROLINE-5-CARBOXYLATE REDUCTASE 3"/>
    <property type="match status" value="1"/>
</dbReference>
<comment type="subcellular location">
    <subcellularLocation>
        <location evidence="5">Cytoplasm</location>
    </subcellularLocation>
</comment>
<evidence type="ECO:0000313" key="11">
    <source>
        <dbReference type="Proteomes" id="UP000027731"/>
    </source>
</evidence>
<dbReference type="Pfam" id="PF03807">
    <property type="entry name" value="F420_oxidored"/>
    <property type="match status" value="1"/>
</dbReference>
<evidence type="ECO:0000256" key="4">
    <source>
        <dbReference type="ARBA" id="ARBA00023002"/>
    </source>
</evidence>
<dbReference type="EC" id="1.5.1.2" evidence="5"/>
<evidence type="ECO:0000259" key="6">
    <source>
        <dbReference type="Pfam" id="PF03807"/>
    </source>
</evidence>
<dbReference type="RefSeq" id="WP_035151968.1">
    <property type="nucleotide sequence ID" value="NZ_JAJGTF010000162.1"/>
</dbReference>
<evidence type="ECO:0000256" key="5">
    <source>
        <dbReference type="HAMAP-Rule" id="MF_01925"/>
    </source>
</evidence>
<comment type="catalytic activity">
    <reaction evidence="5">
        <text>L-proline + NAD(+) = (S)-1-pyrroline-5-carboxylate + NADH + 2 H(+)</text>
        <dbReference type="Rhea" id="RHEA:14105"/>
        <dbReference type="ChEBI" id="CHEBI:15378"/>
        <dbReference type="ChEBI" id="CHEBI:17388"/>
        <dbReference type="ChEBI" id="CHEBI:57540"/>
        <dbReference type="ChEBI" id="CHEBI:57945"/>
        <dbReference type="ChEBI" id="CHEBI:60039"/>
        <dbReference type="EC" id="1.5.1.2"/>
    </reaction>
</comment>
<name>A0A073JQ69_LIMRT</name>
<sequence>MTLKIYSFGGGQMVEAMLRAALKKKVITPETTGVTDISIDRVNYLTDTYHIQASQQPDWTAVENADLVILGVRPQDNWQEIMKELVAHHYQKDVLSIIAGVTVAQLSSQEDLFAITRIIPNTLTDVAMGYSGVVKNNRANQTVIEDFLNSFGKVDYIDESLLDVFTGYGVAGPNYIYNFLISFTNAGVLAGMPRQQANKLALENLRAAAAFVEQSGKHPAELLDINNSAGGVGITAQHELDKSSFSAGIENAVLAAVKRTKELGKQNKGD</sequence>
<keyword evidence="4 5" id="KW-0560">Oxidoreductase</keyword>
<dbReference type="Proteomes" id="UP000216122">
    <property type="component" value="Unassembled WGS sequence"/>
</dbReference>
<gene>
    <name evidence="5" type="primary">proC</name>
    <name evidence="10" type="ORF">C5O77_05675</name>
    <name evidence="9" type="ORF">CBG21_10360</name>
    <name evidence="8" type="ORF">LR3_07900</name>
</gene>
<evidence type="ECO:0000256" key="1">
    <source>
        <dbReference type="ARBA" id="ARBA00005525"/>
    </source>
</evidence>
<dbReference type="PATRIC" id="fig|1598.90.peg.1011"/>